<dbReference type="PANTHER" id="PTHR12358">
    <property type="entry name" value="SPHINGOSINE KINASE"/>
    <property type="match status" value="1"/>
</dbReference>
<dbReference type="GO" id="GO:0005524">
    <property type="term" value="F:ATP binding"/>
    <property type="evidence" value="ECO:0007669"/>
    <property type="project" value="UniProtKB-KW"/>
</dbReference>
<evidence type="ECO:0000256" key="7">
    <source>
        <dbReference type="ARBA" id="ARBA00023209"/>
    </source>
</evidence>
<evidence type="ECO:0000256" key="2">
    <source>
        <dbReference type="ARBA" id="ARBA00005983"/>
    </source>
</evidence>
<accession>A0A1Q5PU73</accession>
<keyword evidence="6" id="KW-0067">ATP-binding</keyword>
<keyword evidence="7" id="KW-0443">Lipid metabolism</keyword>
<dbReference type="SUPFAM" id="SSF111331">
    <property type="entry name" value="NAD kinase/diacylglycerol kinase-like"/>
    <property type="match status" value="1"/>
</dbReference>
<dbReference type="InterPro" id="IPR017438">
    <property type="entry name" value="ATP-NAD_kinase_N"/>
</dbReference>
<dbReference type="PROSITE" id="PS50146">
    <property type="entry name" value="DAGK"/>
    <property type="match status" value="1"/>
</dbReference>
<reference evidence="11" key="1">
    <citation type="submission" date="2016-12" db="EMBL/GenBank/DDBJ databases">
        <authorList>
            <person name="Meng X."/>
        </authorList>
    </citation>
    <scope>NUCLEOTIDE SEQUENCE [LARGE SCALE GENOMIC DNA]</scope>
    <source>
        <strain evidence="11">DSM 20732</strain>
    </source>
</reference>
<comment type="similarity">
    <text evidence="2">Belongs to the diacylglycerol/lipid kinase family.</text>
</comment>
<dbReference type="OrthoDB" id="3171056at2"/>
<evidence type="ECO:0000256" key="8">
    <source>
        <dbReference type="ARBA" id="ARBA00023264"/>
    </source>
</evidence>
<dbReference type="Proteomes" id="UP000185612">
    <property type="component" value="Unassembled WGS sequence"/>
</dbReference>
<dbReference type="InterPro" id="IPR045540">
    <property type="entry name" value="YegS/DAGK_C"/>
</dbReference>
<evidence type="ECO:0000256" key="3">
    <source>
        <dbReference type="ARBA" id="ARBA00022679"/>
    </source>
</evidence>
<dbReference type="Gene3D" id="2.60.200.40">
    <property type="match status" value="1"/>
</dbReference>
<dbReference type="Gene3D" id="3.40.50.10330">
    <property type="entry name" value="Probable inorganic polyphosphate/atp-NAD kinase, domain 1"/>
    <property type="match status" value="1"/>
</dbReference>
<keyword evidence="8" id="KW-1208">Phospholipid metabolism</keyword>
<dbReference type="RefSeq" id="WP_073825296.1">
    <property type="nucleotide sequence ID" value="NZ_MQVS01000009.1"/>
</dbReference>
<gene>
    <name evidence="10" type="ORF">BSZ40_08575</name>
</gene>
<dbReference type="InterPro" id="IPR001206">
    <property type="entry name" value="Diacylglycerol_kinase_cat_dom"/>
</dbReference>
<dbReference type="STRING" id="52770.BSZ40_08575"/>
<evidence type="ECO:0000256" key="5">
    <source>
        <dbReference type="ARBA" id="ARBA00022777"/>
    </source>
</evidence>
<dbReference type="EMBL" id="MQVS01000009">
    <property type="protein sequence ID" value="OKL51137.1"/>
    <property type="molecule type" value="Genomic_DNA"/>
</dbReference>
<dbReference type="PANTHER" id="PTHR12358:SF54">
    <property type="entry name" value="SPHINGOSINE KINASE RELATED PROTEIN"/>
    <property type="match status" value="1"/>
</dbReference>
<sequence>MIALVIACLALLVALIALGFAVVAWHRLTPAGQLRPGGGARAQAGQSSAGAAAEVPGPATAAAAPYLIYNPVKVERTAELEELAARRAADGGLGRPVWVATTQAEPGTSQARAAVAAGASVVVALGGDGTVRAVAAGLAGSDVPLGIVPCGTGNLLARNLEVPLDGLADQFTTAFTGQDRAMDMAWLAADMVDSADVPPTPAPAGLDFAFTGGQVHGFTVLAGVGFDAAMIEGVDSHLKGKLGWGAYVVSGVKNSFSSRFHARLALGTGGSERLAARTIFAANCGKLQGGVTLVKDAQLDDGWLDLVALDTRRGILGVVALGRQLLRHRWGRSNGEQGTAASSTFRRTRAADIRLEEPVMAQVDGEYIGLVRAVSIRIQPGALTVRVP</sequence>
<evidence type="ECO:0000256" key="6">
    <source>
        <dbReference type="ARBA" id="ARBA00022840"/>
    </source>
</evidence>
<dbReference type="AlphaFoldDB" id="A0A1Q5PU73"/>
<keyword evidence="3" id="KW-0808">Transferase</keyword>
<comment type="cofactor">
    <cofactor evidence="1">
        <name>Mg(2+)</name>
        <dbReference type="ChEBI" id="CHEBI:18420"/>
    </cofactor>
</comment>
<evidence type="ECO:0000256" key="1">
    <source>
        <dbReference type="ARBA" id="ARBA00001946"/>
    </source>
</evidence>
<dbReference type="Pfam" id="PF19279">
    <property type="entry name" value="YegS_C"/>
    <property type="match status" value="1"/>
</dbReference>
<keyword evidence="7" id="KW-0444">Lipid biosynthesis</keyword>
<dbReference type="GO" id="GO:0008654">
    <property type="term" value="P:phospholipid biosynthetic process"/>
    <property type="evidence" value="ECO:0007669"/>
    <property type="project" value="UniProtKB-KW"/>
</dbReference>
<evidence type="ECO:0000259" key="9">
    <source>
        <dbReference type="PROSITE" id="PS50146"/>
    </source>
</evidence>
<keyword evidence="11" id="KW-1185">Reference proteome</keyword>
<evidence type="ECO:0000313" key="10">
    <source>
        <dbReference type="EMBL" id="OKL51137.1"/>
    </source>
</evidence>
<feature type="domain" description="DAGKc" evidence="9">
    <location>
        <begin position="101"/>
        <end position="191"/>
    </location>
</feature>
<keyword evidence="4" id="KW-0547">Nucleotide-binding</keyword>
<dbReference type="GO" id="GO:0016301">
    <property type="term" value="F:kinase activity"/>
    <property type="evidence" value="ECO:0007669"/>
    <property type="project" value="UniProtKB-KW"/>
</dbReference>
<name>A0A1Q5PU73_9ACTO</name>
<organism evidence="10 11">
    <name type="scientific">Buchananella hordeovulneris</name>
    <dbReference type="NCBI Taxonomy" id="52770"/>
    <lineage>
        <taxon>Bacteria</taxon>
        <taxon>Bacillati</taxon>
        <taxon>Actinomycetota</taxon>
        <taxon>Actinomycetes</taxon>
        <taxon>Actinomycetales</taxon>
        <taxon>Actinomycetaceae</taxon>
        <taxon>Buchananella</taxon>
    </lineage>
</organism>
<protein>
    <recommendedName>
        <fullName evidence="9">DAGKc domain-containing protein</fullName>
    </recommendedName>
</protein>
<evidence type="ECO:0000313" key="11">
    <source>
        <dbReference type="Proteomes" id="UP000185612"/>
    </source>
</evidence>
<dbReference type="InterPro" id="IPR016064">
    <property type="entry name" value="NAD/diacylglycerol_kinase_sf"/>
</dbReference>
<dbReference type="InterPro" id="IPR050187">
    <property type="entry name" value="Lipid_Phosphate_FormReg"/>
</dbReference>
<evidence type="ECO:0000256" key="4">
    <source>
        <dbReference type="ARBA" id="ARBA00022741"/>
    </source>
</evidence>
<dbReference type="FunCoup" id="A0A1Q5PU73">
    <property type="interactions" value="58"/>
</dbReference>
<dbReference type="Pfam" id="PF00781">
    <property type="entry name" value="DAGK_cat"/>
    <property type="match status" value="1"/>
</dbReference>
<comment type="caution">
    <text evidence="10">The sequence shown here is derived from an EMBL/GenBank/DDBJ whole genome shotgun (WGS) entry which is preliminary data.</text>
</comment>
<proteinExistence type="inferred from homology"/>
<keyword evidence="7" id="KW-0594">Phospholipid biosynthesis</keyword>
<keyword evidence="5" id="KW-0418">Kinase</keyword>